<dbReference type="InterPro" id="IPR001870">
    <property type="entry name" value="B30.2/SPRY"/>
</dbReference>
<dbReference type="Gene3D" id="2.60.120.920">
    <property type="match status" value="1"/>
</dbReference>
<reference evidence="3 4" key="1">
    <citation type="journal article" date="2018" name="Genome Biol. Evol.">
        <title>Multiple Roots of Fruiting Body Formation in Amoebozoa.</title>
        <authorList>
            <person name="Hillmann F."/>
            <person name="Forbes G."/>
            <person name="Novohradska S."/>
            <person name="Ferling I."/>
            <person name="Riege K."/>
            <person name="Groth M."/>
            <person name="Westermann M."/>
            <person name="Marz M."/>
            <person name="Spaller T."/>
            <person name="Winckler T."/>
            <person name="Schaap P."/>
            <person name="Glockner G."/>
        </authorList>
    </citation>
    <scope>NUCLEOTIDE SEQUENCE [LARGE SCALE GENOMIC DNA]</scope>
    <source>
        <strain evidence="3 4">Jena</strain>
    </source>
</reference>
<accession>A0A2P6N412</accession>
<dbReference type="CDD" id="cd11709">
    <property type="entry name" value="SPRY"/>
    <property type="match status" value="1"/>
</dbReference>
<feature type="domain" description="B30.2/SPRY" evidence="2">
    <location>
        <begin position="63"/>
        <end position="279"/>
    </location>
</feature>
<dbReference type="EMBL" id="MDYQ01000210">
    <property type="protein sequence ID" value="PRP78694.1"/>
    <property type="molecule type" value="Genomic_DNA"/>
</dbReference>
<evidence type="ECO:0000313" key="4">
    <source>
        <dbReference type="Proteomes" id="UP000241769"/>
    </source>
</evidence>
<dbReference type="InterPro" id="IPR001810">
    <property type="entry name" value="F-box_dom"/>
</dbReference>
<comment type="caution">
    <text evidence="3">The sequence shown here is derived from an EMBL/GenBank/DDBJ whole genome shotgun (WGS) entry which is preliminary data.</text>
</comment>
<dbReference type="SMART" id="SM00256">
    <property type="entry name" value="FBOX"/>
    <property type="match status" value="1"/>
</dbReference>
<organism evidence="3 4">
    <name type="scientific">Planoprotostelium fungivorum</name>
    <dbReference type="NCBI Taxonomy" id="1890364"/>
    <lineage>
        <taxon>Eukaryota</taxon>
        <taxon>Amoebozoa</taxon>
        <taxon>Evosea</taxon>
        <taxon>Variosea</taxon>
        <taxon>Cavosteliida</taxon>
        <taxon>Cavosteliaceae</taxon>
        <taxon>Planoprotostelium</taxon>
    </lineage>
</organism>
<dbReference type="InterPro" id="IPR003877">
    <property type="entry name" value="SPRY_dom"/>
</dbReference>
<dbReference type="PROSITE" id="PS50188">
    <property type="entry name" value="B302_SPRY"/>
    <property type="match status" value="1"/>
</dbReference>
<dbReference type="InParanoid" id="A0A2P6N412"/>
<feature type="domain" description="F-box" evidence="1">
    <location>
        <begin position="1"/>
        <end position="46"/>
    </location>
</feature>
<dbReference type="Pfam" id="PF00622">
    <property type="entry name" value="SPRY"/>
    <property type="match status" value="1"/>
</dbReference>
<gene>
    <name evidence="3" type="ORF">PROFUN_13433</name>
</gene>
<evidence type="ECO:0000259" key="2">
    <source>
        <dbReference type="PROSITE" id="PS50188"/>
    </source>
</evidence>
<dbReference type="OrthoDB" id="5951542at2759"/>
<dbReference type="Gene3D" id="1.20.1280.50">
    <property type="match status" value="1"/>
</dbReference>
<dbReference type="SUPFAM" id="SSF49899">
    <property type="entry name" value="Concanavalin A-like lectins/glucanases"/>
    <property type="match status" value="1"/>
</dbReference>
<evidence type="ECO:0000313" key="3">
    <source>
        <dbReference type="EMBL" id="PRP78694.1"/>
    </source>
</evidence>
<dbReference type="AlphaFoldDB" id="A0A2P6N412"/>
<protein>
    <recommendedName>
        <fullName evidence="5">F-box domain-containing protein</fullName>
    </recommendedName>
</protein>
<dbReference type="Proteomes" id="UP000241769">
    <property type="component" value="Unassembled WGS sequence"/>
</dbReference>
<keyword evidence="4" id="KW-1185">Reference proteome</keyword>
<dbReference type="InterPro" id="IPR043136">
    <property type="entry name" value="B30.2/SPRY_sf"/>
</dbReference>
<dbReference type="STRING" id="1890364.A0A2P6N412"/>
<proteinExistence type="predicted"/>
<dbReference type="Pfam" id="PF12937">
    <property type="entry name" value="F-box-like"/>
    <property type="match status" value="1"/>
</dbReference>
<evidence type="ECO:0000259" key="1">
    <source>
        <dbReference type="PROSITE" id="PS50181"/>
    </source>
</evidence>
<dbReference type="InterPro" id="IPR036047">
    <property type="entry name" value="F-box-like_dom_sf"/>
</dbReference>
<name>A0A2P6N412_9EUKA</name>
<evidence type="ECO:0008006" key="5">
    <source>
        <dbReference type="Google" id="ProtNLM"/>
    </source>
</evidence>
<sequence length="332" mass="37711">MSISTLPHDALSHVFTFLDLKDIPAINLVSRKWSECAKREVLWKKYCKWRGYLADIIPEQNQYSWRDLYMTTVRHYPHLVDHWRWNVEDRDSSIEISSEGEIAKRGNGGHNPSIRGNTAMSGMKRHYYEVKIDRIGAWFSFGFASKEFDASAREHIGKGRGSCAYYSDVSTHRIFCPGYDDVNVPALKDGDVVGILLDMKVGSASFYVNEKFVCTVNNPIWSNDVEVYSAARSDMNTARSSKWLPKYLLTGDTQIQLFPALSVGSFGSARVVKELIVPQEPPVAAPTTTKQLKAFSECISLFCDWDLKETETALKSLVCRDVRRFSVSHEQL</sequence>
<dbReference type="InterPro" id="IPR013320">
    <property type="entry name" value="ConA-like_dom_sf"/>
</dbReference>
<dbReference type="SUPFAM" id="SSF81383">
    <property type="entry name" value="F-box domain"/>
    <property type="match status" value="1"/>
</dbReference>
<dbReference type="PROSITE" id="PS50181">
    <property type="entry name" value="FBOX"/>
    <property type="match status" value="1"/>
</dbReference>